<keyword evidence="4" id="KW-1185">Reference proteome</keyword>
<feature type="compositionally biased region" description="Low complexity" evidence="2">
    <location>
        <begin position="386"/>
        <end position="414"/>
    </location>
</feature>
<feature type="region of interest" description="Disordered" evidence="2">
    <location>
        <begin position="363"/>
        <end position="414"/>
    </location>
</feature>
<keyword evidence="1" id="KW-0175">Coiled coil</keyword>
<evidence type="ECO:0000256" key="1">
    <source>
        <dbReference type="SAM" id="Coils"/>
    </source>
</evidence>
<evidence type="ECO:0000313" key="3">
    <source>
        <dbReference type="EMBL" id="GLI71520.1"/>
    </source>
</evidence>
<name>A0ABQ5SNF5_9CHLO</name>
<evidence type="ECO:0000313" key="4">
    <source>
        <dbReference type="Proteomes" id="UP001165090"/>
    </source>
</evidence>
<gene>
    <name evidence="3" type="ORF">VaNZ11_016721</name>
</gene>
<dbReference type="EMBL" id="BSDZ01000114">
    <property type="protein sequence ID" value="GLI71520.1"/>
    <property type="molecule type" value="Genomic_DNA"/>
</dbReference>
<dbReference type="Proteomes" id="UP001165090">
    <property type="component" value="Unassembled WGS sequence"/>
</dbReference>
<accession>A0ABQ5SNF5</accession>
<comment type="caution">
    <text evidence="3">The sequence shown here is derived from an EMBL/GenBank/DDBJ whole genome shotgun (WGS) entry which is preliminary data.</text>
</comment>
<protein>
    <recommendedName>
        <fullName evidence="5">Flagellar associated protein</fullName>
    </recommendedName>
</protein>
<organism evidence="3 4">
    <name type="scientific">Volvox africanus</name>
    <dbReference type="NCBI Taxonomy" id="51714"/>
    <lineage>
        <taxon>Eukaryota</taxon>
        <taxon>Viridiplantae</taxon>
        <taxon>Chlorophyta</taxon>
        <taxon>core chlorophytes</taxon>
        <taxon>Chlorophyceae</taxon>
        <taxon>CS clade</taxon>
        <taxon>Chlamydomonadales</taxon>
        <taxon>Volvocaceae</taxon>
        <taxon>Volvox</taxon>
    </lineage>
</organism>
<evidence type="ECO:0008006" key="5">
    <source>
        <dbReference type="Google" id="ProtNLM"/>
    </source>
</evidence>
<reference evidence="3 4" key="1">
    <citation type="journal article" date="2023" name="IScience">
        <title>Expanded male sex-determining region conserved during the evolution of homothallism in the green alga Volvox.</title>
        <authorList>
            <person name="Yamamoto K."/>
            <person name="Matsuzaki R."/>
            <person name="Mahakham W."/>
            <person name="Heman W."/>
            <person name="Sekimoto H."/>
            <person name="Kawachi M."/>
            <person name="Minakuchi Y."/>
            <person name="Toyoda A."/>
            <person name="Nozaki H."/>
        </authorList>
    </citation>
    <scope>NUCLEOTIDE SEQUENCE [LARGE SCALE GENOMIC DNA]</scope>
    <source>
        <strain evidence="3 4">NIES-4468</strain>
    </source>
</reference>
<evidence type="ECO:0000256" key="2">
    <source>
        <dbReference type="SAM" id="MobiDB-lite"/>
    </source>
</evidence>
<feature type="coiled-coil region" evidence="1">
    <location>
        <begin position="248"/>
        <end position="360"/>
    </location>
</feature>
<proteinExistence type="predicted"/>
<feature type="non-terminal residue" evidence="3">
    <location>
        <position position="414"/>
    </location>
</feature>
<sequence length="414" mass="43261">MATELVSFRQGGGSAAAAVSPVDSENRRALDRAVGLHRTRIAEASGQQQVDHRALEGVHNAALKEAAAAFGTQARGSAAEKEVFLREKTASMAHILCLNKHAELKARADKQLEAACKSFAESMSAAEGGDLTAAVSQLRGLLHAYGMDASLGQDRFMWAAEALAGRVVLDLVALVRAGHERLAEEKAAHSQLKDVFEGDSELSRHNQAVAMVADVVRRQQLQGAEQGMAALGKRLAEESAKLSEGSAVATARDALAAAEKEVEALRRRLAVVAADCGLNAEKMVERHQADLAAVKEELREAVLAAKVARVARGTAVHALETLRAELATKTAEAEAALQEAEQAKVALAEAQCTLAALQRNGASSPLAGSDEMRTQPQTPPLGDATVGVRRSGRPAAAVRRAAATTASPAAAPSP</sequence>